<proteinExistence type="predicted"/>
<protein>
    <submittedName>
        <fullName evidence="1">Uncharacterized protein</fullName>
    </submittedName>
</protein>
<dbReference type="EMBL" id="CDMZ01005931">
    <property type="protein sequence ID" value="CEM56005.1"/>
    <property type="molecule type" value="Genomic_DNA"/>
</dbReference>
<name>A0A0G4IFD0_9ALVE</name>
<dbReference type="AlphaFoldDB" id="A0A0G4IFD0"/>
<accession>A0A0G4IFD0</accession>
<organism evidence="1">
    <name type="scientific">Chromera velia CCMP2878</name>
    <dbReference type="NCBI Taxonomy" id="1169474"/>
    <lineage>
        <taxon>Eukaryota</taxon>
        <taxon>Sar</taxon>
        <taxon>Alveolata</taxon>
        <taxon>Colpodellida</taxon>
        <taxon>Chromeraceae</taxon>
        <taxon>Chromera</taxon>
    </lineage>
</organism>
<evidence type="ECO:0000313" key="1">
    <source>
        <dbReference type="EMBL" id="CEM56005.1"/>
    </source>
</evidence>
<reference evidence="1" key="1">
    <citation type="submission" date="2014-11" db="EMBL/GenBank/DDBJ databases">
        <authorList>
            <person name="Otto D Thomas"/>
            <person name="Naeem Raeece"/>
        </authorList>
    </citation>
    <scope>NUCLEOTIDE SEQUENCE</scope>
</reference>
<sequence>MPVRASAQASSLISSVYTRVDNKLDLLDRGRLEQQLFLRGLLRSKCAGSVESPDGTFSVSPDGVVVFCENEARDGPNRRRWRSTAPRRHSTQDIMVYQLGSCLSGSEVEG</sequence>
<dbReference type="VEuPathDB" id="CryptoDB:Cvel_2484"/>
<gene>
    <name evidence="1" type="ORF">Cvel_2484</name>
</gene>